<reference evidence="2 3" key="1">
    <citation type="journal article" date="2018" name="Sci. Rep.">
        <title>Genomic signatures of local adaptation to the degree of environmental predictability in rotifers.</title>
        <authorList>
            <person name="Franch-Gras L."/>
            <person name="Hahn C."/>
            <person name="Garcia-Roger E.M."/>
            <person name="Carmona M.J."/>
            <person name="Serra M."/>
            <person name="Gomez A."/>
        </authorList>
    </citation>
    <scope>NUCLEOTIDE SEQUENCE [LARGE SCALE GENOMIC DNA]</scope>
    <source>
        <strain evidence="2">HYR1</strain>
    </source>
</reference>
<accession>A0A3M7QL67</accession>
<organism evidence="2 3">
    <name type="scientific">Brachionus plicatilis</name>
    <name type="common">Marine rotifer</name>
    <name type="synonym">Brachionus muelleri</name>
    <dbReference type="NCBI Taxonomy" id="10195"/>
    <lineage>
        <taxon>Eukaryota</taxon>
        <taxon>Metazoa</taxon>
        <taxon>Spiralia</taxon>
        <taxon>Gnathifera</taxon>
        <taxon>Rotifera</taxon>
        <taxon>Eurotatoria</taxon>
        <taxon>Monogononta</taxon>
        <taxon>Pseudotrocha</taxon>
        <taxon>Ploima</taxon>
        <taxon>Brachionidae</taxon>
        <taxon>Brachionus</taxon>
    </lineage>
</organism>
<keyword evidence="1" id="KW-1133">Transmembrane helix</keyword>
<gene>
    <name evidence="2" type="ORF">BpHYR1_037814</name>
</gene>
<keyword evidence="1" id="KW-0472">Membrane</keyword>
<feature type="transmembrane region" description="Helical" evidence="1">
    <location>
        <begin position="88"/>
        <end position="108"/>
    </location>
</feature>
<dbReference type="AlphaFoldDB" id="A0A3M7QL67"/>
<evidence type="ECO:0000313" key="2">
    <source>
        <dbReference type="EMBL" id="RNA11735.1"/>
    </source>
</evidence>
<feature type="transmembrane region" description="Helical" evidence="1">
    <location>
        <begin position="120"/>
        <end position="146"/>
    </location>
</feature>
<keyword evidence="3" id="KW-1185">Reference proteome</keyword>
<evidence type="ECO:0000256" key="1">
    <source>
        <dbReference type="SAM" id="Phobius"/>
    </source>
</evidence>
<sequence>MNATNLKQFVLLQSLTGHIQRQVVRVDYAAYKAQILGQQVVHRVADEHSPHIAGRVLANVQYGLERDLALGHKVRVHQRLLRVLGERLVKLNIFIIGDVSGLALPYRLGRVHQLPVPHSLGHFFCLLFVRLDLGVLLGLGVLFFGLHRHIFAHSLARPQKDVEVDKLGVLGDDVT</sequence>
<dbReference type="Proteomes" id="UP000276133">
    <property type="component" value="Unassembled WGS sequence"/>
</dbReference>
<proteinExistence type="predicted"/>
<name>A0A3M7QL67_BRAPC</name>
<keyword evidence="1" id="KW-0812">Transmembrane</keyword>
<evidence type="ECO:0000313" key="3">
    <source>
        <dbReference type="Proteomes" id="UP000276133"/>
    </source>
</evidence>
<comment type="caution">
    <text evidence="2">The sequence shown here is derived from an EMBL/GenBank/DDBJ whole genome shotgun (WGS) entry which is preliminary data.</text>
</comment>
<dbReference type="EMBL" id="REGN01005873">
    <property type="protein sequence ID" value="RNA11735.1"/>
    <property type="molecule type" value="Genomic_DNA"/>
</dbReference>
<dbReference type="OrthoDB" id="5153671at2759"/>
<protein>
    <submittedName>
        <fullName evidence="2">Uncharacterized protein</fullName>
    </submittedName>
</protein>